<evidence type="ECO:0000313" key="2">
    <source>
        <dbReference type="Proteomes" id="UP000297792"/>
    </source>
</evidence>
<protein>
    <submittedName>
        <fullName evidence="1">Uncharacterized protein</fullName>
    </submittedName>
</protein>
<proteinExistence type="predicted"/>
<dbReference type="EMBL" id="RWKA01000018">
    <property type="protein sequence ID" value="TGB37899.1"/>
    <property type="molecule type" value="Genomic_DNA"/>
</dbReference>
<dbReference type="AlphaFoldDB" id="A0A4Z0HP27"/>
<gene>
    <name evidence="1" type="ORF">EJD98_25455</name>
</gene>
<evidence type="ECO:0000313" key="1">
    <source>
        <dbReference type="EMBL" id="TGB37899.1"/>
    </source>
</evidence>
<sequence length="85" mass="9515">MTRQLPNRDPAVEAASRAYTSPVGHPIYWVTTREAMIAAAREALKPIREVHKPVLPPGIERCGECDVVWPCETAKLIYTTEDLAR</sequence>
<comment type="caution">
    <text evidence="1">The sequence shown here is derived from an EMBL/GenBank/DDBJ whole genome shotgun (WGS) entry which is preliminary data.</text>
</comment>
<dbReference type="RefSeq" id="WP_135361667.1">
    <property type="nucleotide sequence ID" value="NZ_RWJZ01000016.1"/>
</dbReference>
<dbReference type="Proteomes" id="UP000297792">
    <property type="component" value="Unassembled WGS sequence"/>
</dbReference>
<accession>A0A4Z0HP27</accession>
<reference evidence="1 2" key="1">
    <citation type="submission" date="2018-12" db="EMBL/GenBank/DDBJ databases">
        <title>Draft genome sequences of Mycolicibacterium peregrinum isolated from a pig with lymphadenitis and from soil on the same Japanese pig farm.</title>
        <authorList>
            <person name="Komatsu T."/>
            <person name="Ohya K."/>
            <person name="Sawai K."/>
            <person name="Odoi J.O."/>
            <person name="Otsu K."/>
            <person name="Ota A."/>
            <person name="Ito T."/>
            <person name="Kawai M."/>
            <person name="Maruyama F."/>
        </authorList>
    </citation>
    <scope>NUCLEOTIDE SEQUENCE [LARGE SCALE GENOMIC DNA]</scope>
    <source>
        <strain evidence="1 2">138</strain>
    </source>
</reference>
<organism evidence="1 2">
    <name type="scientific">Mycolicibacterium peregrinum</name>
    <name type="common">Mycobacterium peregrinum</name>
    <dbReference type="NCBI Taxonomy" id="43304"/>
    <lineage>
        <taxon>Bacteria</taxon>
        <taxon>Bacillati</taxon>
        <taxon>Actinomycetota</taxon>
        <taxon>Actinomycetes</taxon>
        <taxon>Mycobacteriales</taxon>
        <taxon>Mycobacteriaceae</taxon>
        <taxon>Mycolicibacterium</taxon>
    </lineage>
</organism>
<keyword evidence="2" id="KW-1185">Reference proteome</keyword>
<name>A0A4Z0HP27_MYCPR</name>